<dbReference type="EnsemblPlants" id="OB12G24810.1">
    <property type="protein sequence ID" value="OB12G24810.1"/>
    <property type="gene ID" value="OB12G24810"/>
</dbReference>
<reference evidence="1" key="2">
    <citation type="submission" date="2013-04" db="UniProtKB">
        <authorList>
            <consortium name="EnsemblPlants"/>
        </authorList>
    </citation>
    <scope>IDENTIFICATION</scope>
</reference>
<dbReference type="Gramene" id="OB12G24810.1">
    <property type="protein sequence ID" value="OB12G24810.1"/>
    <property type="gene ID" value="OB12G24810"/>
</dbReference>
<sequence>MEIFTPSMIHPCMFHHLLRISLQYNVMTCSVCLDVSLAKEVVAHHLSLSNQLQVFVGISNHLHPLKAMAMASTFVT</sequence>
<name>J3NES3_ORYBR</name>
<dbReference type="HOGENOM" id="CLU_2658453_0_0_1"/>
<reference evidence="1" key="1">
    <citation type="journal article" date="2013" name="Nat. Commun.">
        <title>Whole-genome sequencing of Oryza brachyantha reveals mechanisms underlying Oryza genome evolution.</title>
        <authorList>
            <person name="Chen J."/>
            <person name="Huang Q."/>
            <person name="Gao D."/>
            <person name="Wang J."/>
            <person name="Lang Y."/>
            <person name="Liu T."/>
            <person name="Li B."/>
            <person name="Bai Z."/>
            <person name="Luis Goicoechea J."/>
            <person name="Liang C."/>
            <person name="Chen C."/>
            <person name="Zhang W."/>
            <person name="Sun S."/>
            <person name="Liao Y."/>
            <person name="Zhang X."/>
            <person name="Yang L."/>
            <person name="Song C."/>
            <person name="Wang M."/>
            <person name="Shi J."/>
            <person name="Liu G."/>
            <person name="Liu J."/>
            <person name="Zhou H."/>
            <person name="Zhou W."/>
            <person name="Yu Q."/>
            <person name="An N."/>
            <person name="Chen Y."/>
            <person name="Cai Q."/>
            <person name="Wang B."/>
            <person name="Liu B."/>
            <person name="Min J."/>
            <person name="Huang Y."/>
            <person name="Wu H."/>
            <person name="Li Z."/>
            <person name="Zhang Y."/>
            <person name="Yin Y."/>
            <person name="Song W."/>
            <person name="Jiang J."/>
            <person name="Jackson S.A."/>
            <person name="Wing R.A."/>
            <person name="Wang J."/>
            <person name="Chen M."/>
        </authorList>
    </citation>
    <scope>NUCLEOTIDE SEQUENCE [LARGE SCALE GENOMIC DNA]</scope>
    <source>
        <strain evidence="1">cv. IRGC 101232</strain>
    </source>
</reference>
<proteinExistence type="predicted"/>
<evidence type="ECO:0000313" key="1">
    <source>
        <dbReference type="EnsemblPlants" id="OB12G24810.1"/>
    </source>
</evidence>
<dbReference type="Proteomes" id="UP000006038">
    <property type="component" value="Chromosome 12"/>
</dbReference>
<dbReference type="AlphaFoldDB" id="J3NES3"/>
<accession>J3NES3</accession>
<evidence type="ECO:0000313" key="2">
    <source>
        <dbReference type="Proteomes" id="UP000006038"/>
    </source>
</evidence>
<organism evidence="1">
    <name type="scientific">Oryza brachyantha</name>
    <name type="common">malo sina</name>
    <dbReference type="NCBI Taxonomy" id="4533"/>
    <lineage>
        <taxon>Eukaryota</taxon>
        <taxon>Viridiplantae</taxon>
        <taxon>Streptophyta</taxon>
        <taxon>Embryophyta</taxon>
        <taxon>Tracheophyta</taxon>
        <taxon>Spermatophyta</taxon>
        <taxon>Magnoliopsida</taxon>
        <taxon>Liliopsida</taxon>
        <taxon>Poales</taxon>
        <taxon>Poaceae</taxon>
        <taxon>BOP clade</taxon>
        <taxon>Oryzoideae</taxon>
        <taxon>Oryzeae</taxon>
        <taxon>Oryzinae</taxon>
        <taxon>Oryza</taxon>
    </lineage>
</organism>
<keyword evidence="2" id="KW-1185">Reference proteome</keyword>
<protein>
    <submittedName>
        <fullName evidence="1">Uncharacterized protein</fullName>
    </submittedName>
</protein>